<feature type="transmembrane region" description="Helical" evidence="1">
    <location>
        <begin position="403"/>
        <end position="420"/>
    </location>
</feature>
<feature type="transmembrane region" description="Helical" evidence="1">
    <location>
        <begin position="27"/>
        <end position="48"/>
    </location>
</feature>
<sequence length="444" mass="46719">MALVTAPATPSSSAHDGAALRDPGIDLVRALCVVGVVLLHAIMVGVTVEDGAPVFENASVGTWWIVPVSWLLQVMPLFFVIAGFSGLLSYRRHRVRGGSDTAFVAARVHRLLRPALYAVGIVGAALTVLVLCGIPADFVVTAGFRYGQPLWFLAVFLACQALLPTLARMHEDAPLLSIGALSTLAVTVDILRALTGNDGLGFLNLAFVWIALQQLGFFLADGTIDALARRTRGVLALSATTALFLACAFGIFSPDLIANINPPTTALLLVGLAHTSVLSLYRSRVIGFSRRPLVARITAFITPRTMTMYLWHMPVLLTMAGLTAAFALQSGQSLPALSSVDWWMQRPLWLVTTLALTALAALLLARWESGVPAPSTSGAAVTGAVLLGVGGTLGLLILGTSPLTAAFAVGLYVLALRLAVRRSPARPEGYARPRALSASPTSSA</sequence>
<reference evidence="3" key="2">
    <citation type="submission" date="2023-01" db="EMBL/GenBank/DDBJ databases">
        <authorList>
            <person name="Sun Q."/>
            <person name="Evtushenko L."/>
        </authorList>
    </citation>
    <scope>NUCLEOTIDE SEQUENCE</scope>
    <source>
        <strain evidence="3">VKM Ac-1958</strain>
    </source>
</reference>
<accession>A0A9W6HSW9</accession>
<feature type="transmembrane region" description="Helical" evidence="1">
    <location>
        <begin position="174"/>
        <end position="194"/>
    </location>
</feature>
<keyword evidence="1" id="KW-0472">Membrane</keyword>
<evidence type="ECO:0000259" key="2">
    <source>
        <dbReference type="Pfam" id="PF01757"/>
    </source>
</evidence>
<dbReference type="GO" id="GO:0016747">
    <property type="term" value="F:acyltransferase activity, transferring groups other than amino-acyl groups"/>
    <property type="evidence" value="ECO:0007669"/>
    <property type="project" value="InterPro"/>
</dbReference>
<keyword evidence="4" id="KW-1185">Reference proteome</keyword>
<dbReference type="RefSeq" id="WP_204939878.1">
    <property type="nucleotide sequence ID" value="NZ_BAAAUM010000002.1"/>
</dbReference>
<feature type="transmembrane region" description="Helical" evidence="1">
    <location>
        <begin position="309"/>
        <end position="328"/>
    </location>
</feature>
<feature type="transmembrane region" description="Helical" evidence="1">
    <location>
        <begin position="148"/>
        <end position="167"/>
    </location>
</feature>
<feature type="transmembrane region" description="Helical" evidence="1">
    <location>
        <begin position="264"/>
        <end position="281"/>
    </location>
</feature>
<dbReference type="Proteomes" id="UP001142325">
    <property type="component" value="Unassembled WGS sequence"/>
</dbReference>
<feature type="transmembrane region" description="Helical" evidence="1">
    <location>
        <begin position="200"/>
        <end position="220"/>
    </location>
</feature>
<feature type="transmembrane region" description="Helical" evidence="1">
    <location>
        <begin position="348"/>
        <end position="365"/>
    </location>
</feature>
<dbReference type="EMBL" id="BSET01000002">
    <property type="protein sequence ID" value="GLK02323.1"/>
    <property type="molecule type" value="Genomic_DNA"/>
</dbReference>
<keyword evidence="1" id="KW-0812">Transmembrane</keyword>
<feature type="transmembrane region" description="Helical" evidence="1">
    <location>
        <begin position="232"/>
        <end position="252"/>
    </location>
</feature>
<name>A0A9W6HSW9_9MICO</name>
<dbReference type="Pfam" id="PF01757">
    <property type="entry name" value="Acyl_transf_3"/>
    <property type="match status" value="1"/>
</dbReference>
<proteinExistence type="predicted"/>
<comment type="caution">
    <text evidence="3">The sequence shown here is derived from an EMBL/GenBank/DDBJ whole genome shotgun (WGS) entry which is preliminary data.</text>
</comment>
<evidence type="ECO:0000256" key="1">
    <source>
        <dbReference type="SAM" id="Phobius"/>
    </source>
</evidence>
<feature type="transmembrane region" description="Helical" evidence="1">
    <location>
        <begin position="377"/>
        <end position="397"/>
    </location>
</feature>
<reference evidence="3" key="1">
    <citation type="journal article" date="2014" name="Int. J. Syst. Evol. Microbiol.">
        <title>Complete genome sequence of Corynebacterium casei LMG S-19264T (=DSM 44701T), isolated from a smear-ripened cheese.</title>
        <authorList>
            <consortium name="US DOE Joint Genome Institute (JGI-PGF)"/>
            <person name="Walter F."/>
            <person name="Albersmeier A."/>
            <person name="Kalinowski J."/>
            <person name="Ruckert C."/>
        </authorList>
    </citation>
    <scope>NUCLEOTIDE SEQUENCE</scope>
    <source>
        <strain evidence="3">VKM Ac-1958</strain>
    </source>
</reference>
<gene>
    <name evidence="3" type="ORF">GCM10017596_20380</name>
</gene>
<keyword evidence="1" id="KW-1133">Transmembrane helix</keyword>
<organism evidence="3 4">
    <name type="scientific">Microbacterium keratanolyticum</name>
    <dbReference type="NCBI Taxonomy" id="67574"/>
    <lineage>
        <taxon>Bacteria</taxon>
        <taxon>Bacillati</taxon>
        <taxon>Actinomycetota</taxon>
        <taxon>Actinomycetes</taxon>
        <taxon>Micrococcales</taxon>
        <taxon>Microbacteriaceae</taxon>
        <taxon>Microbacterium</taxon>
    </lineage>
</organism>
<evidence type="ECO:0000313" key="3">
    <source>
        <dbReference type="EMBL" id="GLK02323.1"/>
    </source>
</evidence>
<feature type="transmembrane region" description="Helical" evidence="1">
    <location>
        <begin position="111"/>
        <end position="136"/>
    </location>
</feature>
<dbReference type="InterPro" id="IPR002656">
    <property type="entry name" value="Acyl_transf_3_dom"/>
</dbReference>
<feature type="transmembrane region" description="Helical" evidence="1">
    <location>
        <begin position="68"/>
        <end position="90"/>
    </location>
</feature>
<evidence type="ECO:0000313" key="4">
    <source>
        <dbReference type="Proteomes" id="UP001142325"/>
    </source>
</evidence>
<feature type="domain" description="Acyltransferase 3" evidence="2">
    <location>
        <begin position="23"/>
        <end position="361"/>
    </location>
</feature>
<dbReference type="AlphaFoldDB" id="A0A9W6HSW9"/>
<protein>
    <recommendedName>
        <fullName evidence="2">Acyltransferase 3 domain-containing protein</fullName>
    </recommendedName>
</protein>